<reference evidence="2 3" key="1">
    <citation type="submission" date="2019-08" db="EMBL/GenBank/DDBJ databases">
        <title>Actinomadura sp. nov. CYP1-5 isolated from mountain soil.</title>
        <authorList>
            <person name="Songsumanus A."/>
            <person name="Kuncharoen N."/>
            <person name="Kudo T."/>
            <person name="Yuki M."/>
            <person name="Igarashi Y."/>
            <person name="Tanasupawat S."/>
        </authorList>
    </citation>
    <scope>NUCLEOTIDE SEQUENCE [LARGE SCALE GENOMIC DNA]</scope>
    <source>
        <strain evidence="2 3">GKU157</strain>
    </source>
</reference>
<dbReference type="Proteomes" id="UP000322634">
    <property type="component" value="Unassembled WGS sequence"/>
</dbReference>
<dbReference type="Gene3D" id="3.10.450.50">
    <property type="match status" value="1"/>
</dbReference>
<dbReference type="EMBL" id="VSFF01000006">
    <property type="protein sequence ID" value="TYC14344.1"/>
    <property type="molecule type" value="Genomic_DNA"/>
</dbReference>
<dbReference type="AlphaFoldDB" id="A0A5D0U8N3"/>
<organism evidence="2 3">
    <name type="scientific">Actinomadura syzygii</name>
    <dbReference type="NCBI Taxonomy" id="1427538"/>
    <lineage>
        <taxon>Bacteria</taxon>
        <taxon>Bacillati</taxon>
        <taxon>Actinomycetota</taxon>
        <taxon>Actinomycetes</taxon>
        <taxon>Streptosporangiales</taxon>
        <taxon>Thermomonosporaceae</taxon>
        <taxon>Actinomadura</taxon>
    </lineage>
</organism>
<dbReference type="InterPro" id="IPR032710">
    <property type="entry name" value="NTF2-like_dom_sf"/>
</dbReference>
<sequence>MARVPEFMRSLVRPLRGPRDSTSAAEAEAGALPMTPPQEAAPRTLLGNSTSGVKISGQLPPLPALEDLGYNGRPPLDDASRGQGTRSPYELLDLHVAYLNHGIQTRDWGPLLDLFADGAVVTFVGLQGGPYEGRDGIRDAYDQHPPEVPVHIVGTRFVEGMLVAAYAWDSVPHEQGGDMVLEVGGGQIVRLTMTFASRRPGPSEARQ</sequence>
<keyword evidence="3" id="KW-1185">Reference proteome</keyword>
<evidence type="ECO:0000313" key="2">
    <source>
        <dbReference type="EMBL" id="TYC14344.1"/>
    </source>
</evidence>
<feature type="region of interest" description="Disordered" evidence="1">
    <location>
        <begin position="1"/>
        <end position="84"/>
    </location>
</feature>
<dbReference type="SUPFAM" id="SSF54427">
    <property type="entry name" value="NTF2-like"/>
    <property type="match status" value="1"/>
</dbReference>
<proteinExistence type="predicted"/>
<comment type="caution">
    <text evidence="2">The sequence shown here is derived from an EMBL/GenBank/DDBJ whole genome shotgun (WGS) entry which is preliminary data.</text>
</comment>
<name>A0A5D0U8N3_9ACTN</name>
<evidence type="ECO:0000313" key="3">
    <source>
        <dbReference type="Proteomes" id="UP000322634"/>
    </source>
</evidence>
<evidence type="ECO:0000256" key="1">
    <source>
        <dbReference type="SAM" id="MobiDB-lite"/>
    </source>
</evidence>
<accession>A0A5D0U8N3</accession>
<gene>
    <name evidence="2" type="ORF">FXF65_15890</name>
</gene>
<protein>
    <submittedName>
        <fullName evidence="2">Uncharacterized protein</fullName>
    </submittedName>
</protein>
<dbReference type="OrthoDB" id="3827981at2"/>